<gene>
    <name evidence="2" type="ORF">TRAPUB_11966</name>
    <name evidence="3" type="ORF">TRAPUB_9539</name>
</gene>
<dbReference type="OrthoDB" id="2795925at2759"/>
<organism evidence="3 4">
    <name type="scientific">Trametes pubescens</name>
    <name type="common">White-rot fungus</name>
    <dbReference type="NCBI Taxonomy" id="154538"/>
    <lineage>
        <taxon>Eukaryota</taxon>
        <taxon>Fungi</taxon>
        <taxon>Dikarya</taxon>
        <taxon>Basidiomycota</taxon>
        <taxon>Agaricomycotina</taxon>
        <taxon>Agaricomycetes</taxon>
        <taxon>Polyporales</taxon>
        <taxon>Polyporaceae</taxon>
        <taxon>Trametes</taxon>
    </lineage>
</organism>
<evidence type="ECO:0000256" key="1">
    <source>
        <dbReference type="SAM" id="MobiDB-lite"/>
    </source>
</evidence>
<dbReference type="EMBL" id="MNAD01000351">
    <property type="protein sequence ID" value="OJT13918.1"/>
    <property type="molecule type" value="Genomic_DNA"/>
</dbReference>
<dbReference type="EMBL" id="MNAD01000628">
    <property type="protein sequence ID" value="OJT11548.1"/>
    <property type="molecule type" value="Genomic_DNA"/>
</dbReference>
<keyword evidence="4" id="KW-1185">Reference proteome</keyword>
<comment type="caution">
    <text evidence="3">The sequence shown here is derived from an EMBL/GenBank/DDBJ whole genome shotgun (WGS) entry which is preliminary data.</text>
</comment>
<feature type="region of interest" description="Disordered" evidence="1">
    <location>
        <begin position="115"/>
        <end position="138"/>
    </location>
</feature>
<feature type="region of interest" description="Disordered" evidence="1">
    <location>
        <begin position="49"/>
        <end position="68"/>
    </location>
</feature>
<sequence length="841" mass="95447">MARGRKANATKAVCELCNTEFANIHSHRRACLRKIKVVGDAEELAEHFRAGPSNPASHPYAAPNARPPRASPLFQVADYMDEDTETQPVNLDDSQAIGDPAPAPNRPPPLVAVFPDSTPDTSTEASASSAPTSFTAENFPLPTFRAPTLVNAPKLEEDDFLTVHHPRSQLPPTIHHFNDFVRSVPDVDPSKLSETPWEPFRSRVDFEFADFTQKTSLNQGQIDELIGLISRIVEGPSDFSFKSSGDVKGAWETAAHLSPPYAHHTVSKTYKKEAEPRDFSFHCRPLFEWGLSLLADPILASKFSWHAVRHYKYDGNIWERFIDEPNTADAWWNLESAIPSDGSPLCFEVYADKTRLSSFGTQKGYPIMARVANLPGDIRNGSGYGGTEIVGFLPIVESEAEEGKKGFTNFKRAIWHESFKILVHTVSQYAKTGYKFQCGDDIERILYPVIIILVADYEEQAIMTLTRGSGGLCPCPVCLVPQDQQQTLGIQPLHPLREHSDAQPYVEDKSLKKGVLEQLIQPLGIRPIEAYSAEYPDKNWNFPKFHTHQHLIQDITSKGASKHFNAKTFEGNHRPIKLIYTDQTNFKDVENQVTRIQHRQTVSKAIRFRITLYDEFRNPQKVAESKELFQFQHVHLGSDHKTTCGEVEQGQVDNPAFRRFRLQLEEFLNTRIQRNNSNHNWIKIPPKHQVIETRYIRVDYESVVTWKQNTDHLRCNPCFWNAPRYDHVIYRIDDNTIGFAHLLFVFVCSFNDMEVPLAFVQSLDVVTALRSNADRGMGLHRVRRSPANPPDFILATSIIRGALITEDLDEEGRHHGDFLVIDVVDGDMFLRLQRYFPGWGT</sequence>
<dbReference type="Pfam" id="PF18759">
    <property type="entry name" value="Plavaka"/>
    <property type="match status" value="1"/>
</dbReference>
<dbReference type="AlphaFoldDB" id="A0A1M2W245"/>
<evidence type="ECO:0000313" key="3">
    <source>
        <dbReference type="EMBL" id="OJT13918.1"/>
    </source>
</evidence>
<proteinExistence type="predicted"/>
<accession>A0A1M2W245</accession>
<protein>
    <submittedName>
        <fullName evidence="3">Uncharacterized protein</fullName>
    </submittedName>
</protein>
<dbReference type="OMA" id="PGNEREG"/>
<evidence type="ECO:0000313" key="4">
    <source>
        <dbReference type="Proteomes" id="UP000184267"/>
    </source>
</evidence>
<dbReference type="InterPro" id="IPR041078">
    <property type="entry name" value="Plavaka"/>
</dbReference>
<evidence type="ECO:0000313" key="2">
    <source>
        <dbReference type="EMBL" id="OJT11548.1"/>
    </source>
</evidence>
<dbReference type="Proteomes" id="UP000184267">
    <property type="component" value="Unassembled WGS sequence"/>
</dbReference>
<name>A0A1M2W245_TRAPU</name>
<reference evidence="3 4" key="1">
    <citation type="submission" date="2016-10" db="EMBL/GenBank/DDBJ databases">
        <title>Genome sequence of the basidiomycete white-rot fungus Trametes pubescens.</title>
        <authorList>
            <person name="Makela M.R."/>
            <person name="Granchi Z."/>
            <person name="Peng M."/>
            <person name="De Vries R.P."/>
            <person name="Grigoriev I."/>
            <person name="Riley R."/>
            <person name="Hilden K."/>
        </authorList>
    </citation>
    <scope>NUCLEOTIDE SEQUENCE [LARGE SCALE GENOMIC DNA]</scope>
    <source>
        <strain evidence="3 4">FBCC735</strain>
    </source>
</reference>
<feature type="compositionally biased region" description="Low complexity" evidence="1">
    <location>
        <begin position="116"/>
        <end position="137"/>
    </location>
</feature>